<name>A0ABW0L741_9BURK</name>
<comment type="similarity">
    <text evidence="1">Belongs to the LysR transcriptional regulatory family.</text>
</comment>
<keyword evidence="3" id="KW-0238">DNA-binding</keyword>
<dbReference type="SUPFAM" id="SSF53850">
    <property type="entry name" value="Periplasmic binding protein-like II"/>
    <property type="match status" value="1"/>
</dbReference>
<evidence type="ECO:0000256" key="3">
    <source>
        <dbReference type="ARBA" id="ARBA00023125"/>
    </source>
</evidence>
<dbReference type="Proteomes" id="UP001596050">
    <property type="component" value="Unassembled WGS sequence"/>
</dbReference>
<dbReference type="RefSeq" id="WP_379783548.1">
    <property type="nucleotide sequence ID" value="NZ_JBHSMU010000013.1"/>
</dbReference>
<dbReference type="InterPro" id="IPR036388">
    <property type="entry name" value="WH-like_DNA-bd_sf"/>
</dbReference>
<dbReference type="Gene3D" id="3.40.190.290">
    <property type="match status" value="1"/>
</dbReference>
<keyword evidence="7" id="KW-1185">Reference proteome</keyword>
<dbReference type="PANTHER" id="PTHR30537:SF35">
    <property type="entry name" value="TRANSCRIPTIONAL REGULATORY PROTEIN"/>
    <property type="match status" value="1"/>
</dbReference>
<dbReference type="SUPFAM" id="SSF46785">
    <property type="entry name" value="Winged helix' DNA-binding domain"/>
    <property type="match status" value="1"/>
</dbReference>
<proteinExistence type="inferred from homology"/>
<keyword evidence="4" id="KW-0804">Transcription</keyword>
<evidence type="ECO:0000259" key="5">
    <source>
        <dbReference type="PROSITE" id="PS50931"/>
    </source>
</evidence>
<reference evidence="7" key="1">
    <citation type="journal article" date="2019" name="Int. J. Syst. Evol. Microbiol.">
        <title>The Global Catalogue of Microorganisms (GCM) 10K type strain sequencing project: providing services to taxonomists for standard genome sequencing and annotation.</title>
        <authorList>
            <consortium name="The Broad Institute Genomics Platform"/>
            <consortium name="The Broad Institute Genome Sequencing Center for Infectious Disease"/>
            <person name="Wu L."/>
            <person name="Ma J."/>
        </authorList>
    </citation>
    <scope>NUCLEOTIDE SEQUENCE [LARGE SCALE GENOMIC DNA]</scope>
    <source>
        <strain evidence="7">KACC 12649</strain>
    </source>
</reference>
<evidence type="ECO:0000256" key="2">
    <source>
        <dbReference type="ARBA" id="ARBA00023015"/>
    </source>
</evidence>
<evidence type="ECO:0000313" key="7">
    <source>
        <dbReference type="Proteomes" id="UP001596050"/>
    </source>
</evidence>
<dbReference type="InterPro" id="IPR036390">
    <property type="entry name" value="WH_DNA-bd_sf"/>
</dbReference>
<dbReference type="EMBL" id="JBHSMU010000013">
    <property type="protein sequence ID" value="MFC5460566.1"/>
    <property type="molecule type" value="Genomic_DNA"/>
</dbReference>
<sequence length="315" mass="34551">MMDAFSNMKTFVLVARYQGFSEAARHLGVVPSVVAKRIAQLEKALGTRLFERTTRSMLLTEAGEKLYARAGELVASFDDLLASVERDESKLVGHIHVLAPNTLTMIYLGQILADFLVLHDKITMQVTLQDEAVNPADRGFDIAINGRSASYEGVADIPLCPTQVVACAAPAYLGRKGTPSHPAELAGHDCMVFRANGMGWQFHSPRGTVHIDVAPRLVADDNLTLLRAAVAGMGVTLIPRYVARNALATGALVEVLGDYPPQQNWFRAFVPRRRLGVMRITALLDYLKTRMQNDDWVGEIVMEDWLPHASIASPS</sequence>
<dbReference type="Pfam" id="PF03466">
    <property type="entry name" value="LysR_substrate"/>
    <property type="match status" value="1"/>
</dbReference>
<evidence type="ECO:0000313" key="6">
    <source>
        <dbReference type="EMBL" id="MFC5460566.1"/>
    </source>
</evidence>
<evidence type="ECO:0000256" key="4">
    <source>
        <dbReference type="ARBA" id="ARBA00023163"/>
    </source>
</evidence>
<protein>
    <submittedName>
        <fullName evidence="6">LysR family transcriptional regulator</fullName>
    </submittedName>
</protein>
<comment type="caution">
    <text evidence="6">The sequence shown here is derived from an EMBL/GenBank/DDBJ whole genome shotgun (WGS) entry which is preliminary data.</text>
</comment>
<dbReference type="InterPro" id="IPR000847">
    <property type="entry name" value="LysR_HTH_N"/>
</dbReference>
<dbReference type="InterPro" id="IPR058163">
    <property type="entry name" value="LysR-type_TF_proteobact-type"/>
</dbReference>
<dbReference type="InterPro" id="IPR005119">
    <property type="entry name" value="LysR_subst-bd"/>
</dbReference>
<dbReference type="CDD" id="cd08422">
    <property type="entry name" value="PBP2_CrgA_like"/>
    <property type="match status" value="1"/>
</dbReference>
<organism evidence="6 7">
    <name type="scientific">Massilia niabensis</name>
    <dbReference type="NCBI Taxonomy" id="544910"/>
    <lineage>
        <taxon>Bacteria</taxon>
        <taxon>Pseudomonadati</taxon>
        <taxon>Pseudomonadota</taxon>
        <taxon>Betaproteobacteria</taxon>
        <taxon>Burkholderiales</taxon>
        <taxon>Oxalobacteraceae</taxon>
        <taxon>Telluria group</taxon>
        <taxon>Massilia</taxon>
    </lineage>
</organism>
<dbReference type="PANTHER" id="PTHR30537">
    <property type="entry name" value="HTH-TYPE TRANSCRIPTIONAL REGULATOR"/>
    <property type="match status" value="1"/>
</dbReference>
<feature type="domain" description="HTH lysR-type" evidence="5">
    <location>
        <begin position="8"/>
        <end position="60"/>
    </location>
</feature>
<accession>A0ABW0L741</accession>
<keyword evidence="2" id="KW-0805">Transcription regulation</keyword>
<dbReference type="PROSITE" id="PS50931">
    <property type="entry name" value="HTH_LYSR"/>
    <property type="match status" value="1"/>
</dbReference>
<gene>
    <name evidence="6" type="ORF">ACFPN5_12190</name>
</gene>
<dbReference type="Pfam" id="PF00126">
    <property type="entry name" value="HTH_1"/>
    <property type="match status" value="1"/>
</dbReference>
<dbReference type="Gene3D" id="1.10.10.10">
    <property type="entry name" value="Winged helix-like DNA-binding domain superfamily/Winged helix DNA-binding domain"/>
    <property type="match status" value="1"/>
</dbReference>
<evidence type="ECO:0000256" key="1">
    <source>
        <dbReference type="ARBA" id="ARBA00009437"/>
    </source>
</evidence>